<sequence>MEKGFLDKLEDNITVRIWSKKIQQEKDDSLTEGYVSELWDFTPISGLFQALAQYWNLTYNRFTFGKLDLVPTIEEYIVLLRCPKIQTDRAYSRAANVPTFLKKLMNIIGMSEKWITAQIKQKGDCKCIPWRNLRDLTLAHLDVKKRVDVFTLSIYALVVFPKPLDHWKNTCK</sequence>
<evidence type="ECO:0000313" key="2">
    <source>
        <dbReference type="EMBL" id="MBA0677167.1"/>
    </source>
</evidence>
<comment type="caution">
    <text evidence="2">The sequence shown here is derived from an EMBL/GenBank/DDBJ whole genome shotgun (WGS) entry which is preliminary data.</text>
</comment>
<evidence type="ECO:0000313" key="3">
    <source>
        <dbReference type="Proteomes" id="UP000593577"/>
    </source>
</evidence>
<dbReference type="Proteomes" id="UP000593577">
    <property type="component" value="Unassembled WGS sequence"/>
</dbReference>
<dbReference type="InterPro" id="IPR056647">
    <property type="entry name" value="DUF7745"/>
</dbReference>
<dbReference type="AlphaFoldDB" id="A0A7J8WQ54"/>
<dbReference type="Pfam" id="PF24924">
    <property type="entry name" value="DUF7745"/>
    <property type="match status" value="1"/>
</dbReference>
<proteinExistence type="predicted"/>
<gene>
    <name evidence="2" type="ORF">Goari_018587</name>
</gene>
<protein>
    <recommendedName>
        <fullName evidence="1">DUF7745 domain-containing protein</fullName>
    </recommendedName>
</protein>
<dbReference type="PANTHER" id="PTHR48200:SF1">
    <property type="entry name" value="AMINOTRANSFERASE-LIKE PLANT MOBILE DOMAIN-CONTAINING PROTEIN"/>
    <property type="match status" value="1"/>
</dbReference>
<keyword evidence="3" id="KW-1185">Reference proteome</keyword>
<accession>A0A7J8WQ54</accession>
<evidence type="ECO:0000259" key="1">
    <source>
        <dbReference type="Pfam" id="PF24924"/>
    </source>
</evidence>
<reference evidence="2 3" key="1">
    <citation type="journal article" date="2019" name="Genome Biol. Evol.">
        <title>Insights into the evolution of the New World diploid cottons (Gossypium, subgenus Houzingenia) based on genome sequencing.</title>
        <authorList>
            <person name="Grover C.E."/>
            <person name="Arick M.A. 2nd"/>
            <person name="Thrash A."/>
            <person name="Conover J.L."/>
            <person name="Sanders W.S."/>
            <person name="Peterson D.G."/>
            <person name="Frelichowski J.E."/>
            <person name="Scheffler J.A."/>
            <person name="Scheffler B.E."/>
            <person name="Wendel J.F."/>
        </authorList>
    </citation>
    <scope>NUCLEOTIDE SEQUENCE [LARGE SCALE GENOMIC DNA]</scope>
    <source>
        <strain evidence="2">185</strain>
        <tissue evidence="2">Leaf</tissue>
    </source>
</reference>
<dbReference type="PANTHER" id="PTHR48200">
    <property type="entry name" value="PROTEIN, PUTATIVE-RELATED"/>
    <property type="match status" value="1"/>
</dbReference>
<dbReference type="EMBL" id="JABFAA010000002">
    <property type="protein sequence ID" value="MBA0677167.1"/>
    <property type="molecule type" value="Genomic_DNA"/>
</dbReference>
<organism evidence="2 3">
    <name type="scientific">Gossypium aridum</name>
    <name type="common">American cotton</name>
    <name type="synonym">Erioxylum aridum</name>
    <dbReference type="NCBI Taxonomy" id="34290"/>
    <lineage>
        <taxon>Eukaryota</taxon>
        <taxon>Viridiplantae</taxon>
        <taxon>Streptophyta</taxon>
        <taxon>Embryophyta</taxon>
        <taxon>Tracheophyta</taxon>
        <taxon>Spermatophyta</taxon>
        <taxon>Magnoliopsida</taxon>
        <taxon>eudicotyledons</taxon>
        <taxon>Gunneridae</taxon>
        <taxon>Pentapetalae</taxon>
        <taxon>rosids</taxon>
        <taxon>malvids</taxon>
        <taxon>Malvales</taxon>
        <taxon>Malvaceae</taxon>
        <taxon>Malvoideae</taxon>
        <taxon>Gossypium</taxon>
    </lineage>
</organism>
<feature type="domain" description="DUF7745" evidence="1">
    <location>
        <begin position="37"/>
        <end position="162"/>
    </location>
</feature>
<name>A0A7J8WQ54_GOSAI</name>